<keyword evidence="2" id="KW-1185">Reference proteome</keyword>
<evidence type="ECO:0008006" key="3">
    <source>
        <dbReference type="Google" id="ProtNLM"/>
    </source>
</evidence>
<dbReference type="SUPFAM" id="SSF53448">
    <property type="entry name" value="Nucleotide-diphospho-sugar transferases"/>
    <property type="match status" value="1"/>
</dbReference>
<dbReference type="CDD" id="cd00761">
    <property type="entry name" value="Glyco_tranf_GTA_type"/>
    <property type="match status" value="1"/>
</dbReference>
<name>A0A4Q0PDL8_9FLAO</name>
<evidence type="ECO:0000313" key="2">
    <source>
        <dbReference type="Proteomes" id="UP000289238"/>
    </source>
</evidence>
<reference evidence="1 2" key="1">
    <citation type="submission" date="2018-07" db="EMBL/GenBank/DDBJ databases">
        <title>Leeuwenhoekiella genomics.</title>
        <authorList>
            <person name="Tahon G."/>
            <person name="Willems A."/>
        </authorList>
    </citation>
    <scope>NUCLEOTIDE SEQUENCE [LARGE SCALE GENOMIC DNA]</scope>
    <source>
        <strain evidence="1 2">LMG 22550</strain>
    </source>
</reference>
<dbReference type="Gene3D" id="3.90.550.10">
    <property type="entry name" value="Spore Coat Polysaccharide Biosynthesis Protein SpsA, Chain A"/>
    <property type="match status" value="1"/>
</dbReference>
<sequence>MRKGVNPEKYKNENLPQFSHRVIVPVYIPNLEEDYYKNQLSVFNAFLENLFLTIDLKVSAVTLIDNNCCTSIKDLINSYLDNIDKYIVYAENKGKVLPVLEEARGAQEKFITITDADVLFYNGWEQAVFKIFNGHPKAGVVAPLPSPSLAFYENTSVFTENYLFGKIGYAKLMTDTDAELYLYGMGNSSLLNRENRPYSWKEKQYFLKKEPKAIVGAGHFVATYKSAMFKGETNYPTKKFENGLEKKFIDELCDRKGWYRLSTVDTFAFHMGNSIEDNQLALGNKEGLIFSEHLFEKSVVYKKSIIPYNIRIFLFKVLKKFLNL</sequence>
<protein>
    <recommendedName>
        <fullName evidence="3">Glycosyl transferase family 2</fullName>
    </recommendedName>
</protein>
<dbReference type="EMBL" id="QOVM01000001">
    <property type="protein sequence ID" value="RXG24905.1"/>
    <property type="molecule type" value="Genomic_DNA"/>
</dbReference>
<dbReference type="AlphaFoldDB" id="A0A4Q0PDL8"/>
<comment type="caution">
    <text evidence="1">The sequence shown here is derived from an EMBL/GenBank/DDBJ whole genome shotgun (WGS) entry which is preliminary data.</text>
</comment>
<dbReference type="OrthoDB" id="1116632at2"/>
<evidence type="ECO:0000313" key="1">
    <source>
        <dbReference type="EMBL" id="RXG24905.1"/>
    </source>
</evidence>
<organism evidence="1 2">
    <name type="scientific">Leeuwenhoekiella aequorea</name>
    <dbReference type="NCBI Taxonomy" id="283736"/>
    <lineage>
        <taxon>Bacteria</taxon>
        <taxon>Pseudomonadati</taxon>
        <taxon>Bacteroidota</taxon>
        <taxon>Flavobacteriia</taxon>
        <taxon>Flavobacteriales</taxon>
        <taxon>Flavobacteriaceae</taxon>
        <taxon>Leeuwenhoekiella</taxon>
    </lineage>
</organism>
<dbReference type="InterPro" id="IPR029044">
    <property type="entry name" value="Nucleotide-diphossugar_trans"/>
</dbReference>
<gene>
    <name evidence="1" type="ORF">DSM00_701</name>
</gene>
<accession>A0A4Q0PDL8</accession>
<proteinExistence type="predicted"/>
<dbReference type="RefSeq" id="WP_128756614.1">
    <property type="nucleotide sequence ID" value="NZ_QOVM01000001.1"/>
</dbReference>
<dbReference type="Proteomes" id="UP000289238">
    <property type="component" value="Unassembled WGS sequence"/>
</dbReference>